<dbReference type="Gene3D" id="3.40.50.2000">
    <property type="entry name" value="Glycogen Phosphorylase B"/>
    <property type="match status" value="1"/>
</dbReference>
<dbReference type="Pfam" id="PF00534">
    <property type="entry name" value="Glycos_transf_1"/>
    <property type="match status" value="1"/>
</dbReference>
<feature type="domain" description="Glycosyl transferase family 1" evidence="1">
    <location>
        <begin position="168"/>
        <end position="279"/>
    </location>
</feature>
<dbReference type="GO" id="GO:0016757">
    <property type="term" value="F:glycosyltransferase activity"/>
    <property type="evidence" value="ECO:0007669"/>
    <property type="project" value="InterPro"/>
</dbReference>
<keyword evidence="3" id="KW-1185">Reference proteome</keyword>
<dbReference type="CDD" id="cd01635">
    <property type="entry name" value="Glycosyltransferase_GTB-type"/>
    <property type="match status" value="1"/>
</dbReference>
<evidence type="ECO:0000313" key="2">
    <source>
        <dbReference type="EMBL" id="OXM86710.1"/>
    </source>
</evidence>
<dbReference type="PANTHER" id="PTHR46656">
    <property type="entry name" value="PUTATIVE-RELATED"/>
    <property type="match status" value="1"/>
</dbReference>
<reference evidence="2 3" key="1">
    <citation type="submission" date="2017-07" db="EMBL/GenBank/DDBJ databases">
        <title>Genome sequencing and assembly of Paenibacillus rigui.</title>
        <authorList>
            <person name="Mayilraj S."/>
        </authorList>
    </citation>
    <scope>NUCLEOTIDE SEQUENCE [LARGE SCALE GENOMIC DNA]</scope>
    <source>
        <strain evidence="2 3">JCM 16352</strain>
    </source>
</reference>
<evidence type="ECO:0000259" key="1">
    <source>
        <dbReference type="Pfam" id="PF00534"/>
    </source>
</evidence>
<gene>
    <name evidence="2" type="ORF">CF651_09365</name>
</gene>
<protein>
    <submittedName>
        <fullName evidence="2">Glycosyl transferase family 1</fullName>
    </submittedName>
</protein>
<keyword evidence="2" id="KW-0808">Transferase</keyword>
<dbReference type="Proteomes" id="UP000215509">
    <property type="component" value="Unassembled WGS sequence"/>
</dbReference>
<dbReference type="InterPro" id="IPR001296">
    <property type="entry name" value="Glyco_trans_1"/>
</dbReference>
<organism evidence="2 3">
    <name type="scientific">Paenibacillus rigui</name>
    <dbReference type="NCBI Taxonomy" id="554312"/>
    <lineage>
        <taxon>Bacteria</taxon>
        <taxon>Bacillati</taxon>
        <taxon>Bacillota</taxon>
        <taxon>Bacilli</taxon>
        <taxon>Bacillales</taxon>
        <taxon>Paenibacillaceae</taxon>
        <taxon>Paenibacillus</taxon>
    </lineage>
</organism>
<dbReference type="AlphaFoldDB" id="A0A229UTM6"/>
<comment type="caution">
    <text evidence="2">The sequence shown here is derived from an EMBL/GenBank/DDBJ whole genome shotgun (WGS) entry which is preliminary data.</text>
</comment>
<dbReference type="OrthoDB" id="440232at2"/>
<dbReference type="EMBL" id="NMQW01000013">
    <property type="protein sequence ID" value="OXM86710.1"/>
    <property type="molecule type" value="Genomic_DNA"/>
</dbReference>
<evidence type="ECO:0000313" key="3">
    <source>
        <dbReference type="Proteomes" id="UP000215509"/>
    </source>
</evidence>
<name>A0A229UTM6_9BACL</name>
<dbReference type="PANTHER" id="PTHR46656:SF3">
    <property type="entry name" value="PUTATIVE-RELATED"/>
    <property type="match status" value="1"/>
</dbReference>
<dbReference type="SUPFAM" id="SSF53756">
    <property type="entry name" value="UDP-Glycosyltransferase/glycogen phosphorylase"/>
    <property type="match status" value="1"/>
</dbReference>
<proteinExistence type="predicted"/>
<sequence>MIGLIRSEIGVGESSRLAAAALDAAGVPFGMIDLPGISLSRSWDTTWLHKEMSAAPFPVNIFHLNADVMPMARSHFGSELFEDRYNIGYWHWELPIFPDEQLGGFAQLQEIWVPSQYVFESLLPKSPVCVVKIPHGISMPPPVDLPREYFGLPRSPFLFLSMYDSYSFQQRKNPKAAIEAYLRAFPEPKPDQVGLVIKINNAHEQDLEQVRAFTGGRPDCHIITPVLSRMQMNALLHSVQCFVSLHRSEGFGLGLAEAMYLGKPVIGTYWSGNTEFMNPANSCTVDFSLVHVGTDLGPYQAYQLWAEPNLDHAAYYMKRLLTDTVWRNTLADNGRQTIHTYFSAPLAGQRIRERLAQLGF</sequence>
<accession>A0A229UTM6</accession>